<keyword evidence="2" id="KW-1185">Reference proteome</keyword>
<gene>
    <name evidence="1" type="ORF">RPMA_25255</name>
</gene>
<protein>
    <submittedName>
        <fullName evidence="1">DUF924 domain-containing protein</fullName>
    </submittedName>
</protein>
<dbReference type="EMBL" id="CP036498">
    <property type="protein sequence ID" value="QUS41786.1"/>
    <property type="molecule type" value="Genomic_DNA"/>
</dbReference>
<dbReference type="Gene3D" id="1.25.40.10">
    <property type="entry name" value="Tetratricopeptide repeat domain"/>
    <property type="match status" value="1"/>
</dbReference>
<dbReference type="SUPFAM" id="SSF48452">
    <property type="entry name" value="TPR-like"/>
    <property type="match status" value="1"/>
</dbReference>
<evidence type="ECO:0000313" key="1">
    <source>
        <dbReference type="EMBL" id="QUS41786.1"/>
    </source>
</evidence>
<reference evidence="1 2" key="1">
    <citation type="submission" date="2019-02" db="EMBL/GenBank/DDBJ databases">
        <title>Emended description of the genus Rhodopseudomonas and description of Rhodopseudomonas albus sp. nov., a non-phototrophic, heavy-metal-tolerant bacterium isolated from garden soil.</title>
        <authorList>
            <person name="Bao Z."/>
            <person name="Cao W.W."/>
            <person name="Sato Y."/>
            <person name="Nishizawa T."/>
            <person name="Zhao J."/>
            <person name="Guo Y."/>
            <person name="Ohta H."/>
        </authorList>
    </citation>
    <scope>NUCLEOTIDE SEQUENCE [LARGE SCALE GENOMIC DNA]</scope>
    <source>
        <strain evidence="1 2">SK50-23</strain>
    </source>
</reference>
<organism evidence="1 2">
    <name type="scientific">Tardiphaga alba</name>
    <dbReference type="NCBI Taxonomy" id="340268"/>
    <lineage>
        <taxon>Bacteria</taxon>
        <taxon>Pseudomonadati</taxon>
        <taxon>Pseudomonadota</taxon>
        <taxon>Alphaproteobacteria</taxon>
        <taxon>Hyphomicrobiales</taxon>
        <taxon>Nitrobacteraceae</taxon>
        <taxon>Tardiphaga</taxon>
    </lineage>
</organism>
<dbReference type="Pfam" id="PF06041">
    <property type="entry name" value="DUF924"/>
    <property type="match status" value="1"/>
</dbReference>
<dbReference type="RefSeq" id="WP_211910426.1">
    <property type="nucleotide sequence ID" value="NZ_CP036498.1"/>
</dbReference>
<dbReference type="InterPro" id="IPR011990">
    <property type="entry name" value="TPR-like_helical_dom_sf"/>
</dbReference>
<accession>A0ABX8AFU2</accession>
<sequence length="181" mass="20556">MTSTTPSDIITFWTDAGWDRWYTRDDAFDAEIRARFLPVYEDARDGKLAAWENTDDGTLALILLLDQFPRNLFRDDPRAFATDAVCCALARRAIARGVGDRVDPVMRQFVYMPLMHSEDMADQEHCCALFRATGETDNLKFADIHADIIRRFGRFPHRNAVLGRDTTAEEQAFLDAGGFKG</sequence>
<dbReference type="InterPro" id="IPR010323">
    <property type="entry name" value="DUF924"/>
</dbReference>
<proteinExistence type="predicted"/>
<dbReference type="Proteomes" id="UP000682843">
    <property type="component" value="Chromosome"/>
</dbReference>
<evidence type="ECO:0000313" key="2">
    <source>
        <dbReference type="Proteomes" id="UP000682843"/>
    </source>
</evidence>
<dbReference type="Gene3D" id="1.20.58.320">
    <property type="entry name" value="TPR-like"/>
    <property type="match status" value="1"/>
</dbReference>
<name>A0ABX8AFU2_9BRAD</name>